<protein>
    <recommendedName>
        <fullName evidence="1">Thioesterase domain-containing protein</fullName>
    </recommendedName>
</protein>
<dbReference type="RefSeq" id="WP_306419078.1">
    <property type="nucleotide sequence ID" value="NZ_AZRV01000048.1"/>
</dbReference>
<keyword evidence="3" id="KW-1185">Reference proteome</keyword>
<dbReference type="Gene3D" id="3.10.129.10">
    <property type="entry name" value="Hotdog Thioesterase"/>
    <property type="match status" value="1"/>
</dbReference>
<dbReference type="InterPro" id="IPR006683">
    <property type="entry name" value="Thioestr_dom"/>
</dbReference>
<organism evidence="2 3">
    <name type="scientific">Caldibacillus debilis GB1</name>
    <dbReference type="NCBI Taxonomy" id="1339248"/>
    <lineage>
        <taxon>Bacteria</taxon>
        <taxon>Bacillati</taxon>
        <taxon>Bacillota</taxon>
        <taxon>Bacilli</taxon>
        <taxon>Bacillales</taxon>
        <taxon>Bacillaceae</taxon>
        <taxon>Caldibacillus</taxon>
    </lineage>
</organism>
<dbReference type="Pfam" id="PF03061">
    <property type="entry name" value="4HBT"/>
    <property type="match status" value="1"/>
</dbReference>
<sequence length="120" mass="13998">PFDPLTNDFVTLQFFFAQWNSLLSHTDIFTEALQYDNITDEQHIDDELALTAKANIRFIHPVKEGDRVIAKAKVVNRMDEKGRTLVEVNSYVNQKLVFTGEFYMYRSNKPLKESQNENSH</sequence>
<feature type="domain" description="Thioesterase" evidence="1">
    <location>
        <begin position="46"/>
        <end position="77"/>
    </location>
</feature>
<reference evidence="2 3" key="1">
    <citation type="submission" date="2013-12" db="EMBL/GenBank/DDBJ databases">
        <title>Genome and proteome characterization of Caldibacillus debilis GB1 derived from a cellulolytic aero-tolerant co-culture.</title>
        <authorList>
            <person name="Wushke S.T."/>
            <person name="Zhang X."/>
            <person name="Fristensky B."/>
            <person name="Wilkins J.A."/>
            <person name="Levin D.B."/>
            <person name="Sparling R."/>
        </authorList>
    </citation>
    <scope>NUCLEOTIDE SEQUENCE [LARGE SCALE GENOMIC DNA]</scope>
    <source>
        <strain evidence="2 3">GB1</strain>
    </source>
</reference>
<dbReference type="AlphaFoldDB" id="A0A420VBM3"/>
<feature type="non-terminal residue" evidence="2">
    <location>
        <position position="1"/>
    </location>
</feature>
<dbReference type="Proteomes" id="UP000286235">
    <property type="component" value="Unassembled WGS sequence"/>
</dbReference>
<dbReference type="SUPFAM" id="SSF54637">
    <property type="entry name" value="Thioesterase/thiol ester dehydrase-isomerase"/>
    <property type="match status" value="1"/>
</dbReference>
<name>A0A420VBM3_9BACI</name>
<proteinExistence type="predicted"/>
<comment type="caution">
    <text evidence="2">The sequence shown here is derived from an EMBL/GenBank/DDBJ whole genome shotgun (WGS) entry which is preliminary data.</text>
</comment>
<evidence type="ECO:0000259" key="1">
    <source>
        <dbReference type="Pfam" id="PF03061"/>
    </source>
</evidence>
<dbReference type="EMBL" id="AZRV01000048">
    <property type="protein sequence ID" value="RKO60992.1"/>
    <property type="molecule type" value="Genomic_DNA"/>
</dbReference>
<accession>A0A420VBM3</accession>
<dbReference type="InterPro" id="IPR029069">
    <property type="entry name" value="HotDog_dom_sf"/>
</dbReference>
<evidence type="ECO:0000313" key="3">
    <source>
        <dbReference type="Proteomes" id="UP000286235"/>
    </source>
</evidence>
<evidence type="ECO:0000313" key="2">
    <source>
        <dbReference type="EMBL" id="RKO60992.1"/>
    </source>
</evidence>
<gene>
    <name evidence="2" type="ORF">Cdeb_02153</name>
</gene>